<dbReference type="EMBL" id="JBHSPH010000002">
    <property type="protein sequence ID" value="MFC5862398.1"/>
    <property type="molecule type" value="Genomic_DNA"/>
</dbReference>
<dbReference type="HAMAP" id="MF_01024">
    <property type="entry name" value="HisD"/>
    <property type="match status" value="1"/>
</dbReference>
<keyword evidence="3" id="KW-0862">Zinc</keyword>
<dbReference type="RefSeq" id="WP_263335586.1">
    <property type="nucleotide sequence ID" value="NZ_JAGSYH010000003.1"/>
</dbReference>
<evidence type="ECO:0000256" key="2">
    <source>
        <dbReference type="ARBA" id="ARBA00023002"/>
    </source>
</evidence>
<keyword evidence="7" id="KW-1185">Reference proteome</keyword>
<feature type="binding site" evidence="3">
    <location>
        <position position="266"/>
    </location>
    <ligand>
        <name>Zn(2+)</name>
        <dbReference type="ChEBI" id="CHEBI:29105"/>
    </ligand>
</feature>
<gene>
    <name evidence="3 6" type="primary">hisD</name>
    <name evidence="6" type="ORF">ACFPT7_08875</name>
</gene>
<dbReference type="NCBIfam" id="TIGR00069">
    <property type="entry name" value="hisD"/>
    <property type="match status" value="1"/>
</dbReference>
<evidence type="ECO:0000256" key="3">
    <source>
        <dbReference type="HAMAP-Rule" id="MF_01024"/>
    </source>
</evidence>
<dbReference type="PANTHER" id="PTHR21256">
    <property type="entry name" value="HISTIDINOL DEHYDROGENASE HDH"/>
    <property type="match status" value="1"/>
</dbReference>
<evidence type="ECO:0000256" key="4">
    <source>
        <dbReference type="PIRNR" id="PIRNR000099"/>
    </source>
</evidence>
<dbReference type="InterPro" id="IPR016161">
    <property type="entry name" value="Ald_DH/histidinol_DH"/>
</dbReference>
<feature type="binding site" evidence="3">
    <location>
        <position position="359"/>
    </location>
    <ligand>
        <name>substrate</name>
    </ligand>
</feature>
<comment type="similarity">
    <text evidence="1 3 4 5">Belongs to the histidinol dehydrogenase family.</text>
</comment>
<comment type="pathway">
    <text evidence="3">Amino-acid biosynthesis; L-histidine biosynthesis; L-histidine from 5-phospho-alpha-D-ribose 1-diphosphate: step 9/9.</text>
</comment>
<keyword evidence="3" id="KW-0479">Metal-binding</keyword>
<dbReference type="Proteomes" id="UP001596091">
    <property type="component" value="Unassembled WGS sequence"/>
</dbReference>
<feature type="binding site" evidence="3">
    <location>
        <position position="263"/>
    </location>
    <ligand>
        <name>substrate</name>
    </ligand>
</feature>
<dbReference type="InterPro" id="IPR022695">
    <property type="entry name" value="Histidinol_DH_monofunct"/>
</dbReference>
<evidence type="ECO:0000256" key="1">
    <source>
        <dbReference type="ARBA" id="ARBA00010178"/>
    </source>
</evidence>
<dbReference type="GO" id="GO:0004399">
    <property type="term" value="F:histidinol dehydrogenase activity"/>
    <property type="evidence" value="ECO:0007669"/>
    <property type="project" value="UniProtKB-EC"/>
</dbReference>
<comment type="caution">
    <text evidence="6">The sequence shown here is derived from an EMBL/GenBank/DDBJ whole genome shotgun (WGS) entry which is preliminary data.</text>
</comment>
<comment type="caution">
    <text evidence="3">Lacks conserved residue(s) required for the propagation of feature annotation.</text>
</comment>
<feature type="binding site" evidence="3">
    <location>
        <position position="418"/>
    </location>
    <ligand>
        <name>substrate</name>
    </ligand>
</feature>
<comment type="catalytic activity">
    <reaction evidence="3">
        <text>L-histidinol + 2 NAD(+) + H2O = L-histidine + 2 NADH + 3 H(+)</text>
        <dbReference type="Rhea" id="RHEA:20641"/>
        <dbReference type="ChEBI" id="CHEBI:15377"/>
        <dbReference type="ChEBI" id="CHEBI:15378"/>
        <dbReference type="ChEBI" id="CHEBI:57540"/>
        <dbReference type="ChEBI" id="CHEBI:57595"/>
        <dbReference type="ChEBI" id="CHEBI:57699"/>
        <dbReference type="ChEBI" id="CHEBI:57945"/>
        <dbReference type="EC" id="1.1.1.23"/>
    </reaction>
</comment>
<dbReference type="Gene3D" id="3.40.50.1980">
    <property type="entry name" value="Nitrogenase molybdenum iron protein domain"/>
    <property type="match status" value="2"/>
</dbReference>
<feature type="binding site" evidence="3">
    <location>
        <position position="359"/>
    </location>
    <ligand>
        <name>Zn(2+)</name>
        <dbReference type="ChEBI" id="CHEBI:29105"/>
    </ligand>
</feature>
<sequence>MRLYRTQGRSSKQTETVLRALEQRGGSSLEEVLPTVRKILRRVREKGDTALLEYGKKFDGLASNAKEATVLRVSTEEMSAAWAQLDPALKQSLKTAAANIRSFARRQLPRTWNFSPARGLSTGQLVRPLDSVGCYVPGGRHPLPSTMLMTAIPAQVAGVPRIVVCSPRPALETLATAHLLGITEFYRIGGAHAIAALAYGTSSIPRVSKIVGPGSLYVTAAKREVSSDPQRPCAIDMLAGPTEIVLTSDRGNAAFIASDLVAQAEHDPAALAIFVTTNETLANEVMDEVKEQSRTNATAIQALKKNGYIFLASTIEEARIITNRLAPEHLTIDTEDDLNWVQNAGSVFIGNLSAQPLGDYISGPNHTLPTGGMATVRGGLSVVDYVKLITVQQYSPKAIEKLGTQAIRLAEAEGLTGHAEAIRIRTNSSAKEAK</sequence>
<evidence type="ECO:0000256" key="5">
    <source>
        <dbReference type="RuleBase" id="RU004175"/>
    </source>
</evidence>
<dbReference type="PRINTS" id="PR00083">
    <property type="entry name" value="HOLDHDRGNASE"/>
</dbReference>
<dbReference type="InterPro" id="IPR012131">
    <property type="entry name" value="Hstdl_DH"/>
</dbReference>
<keyword evidence="3" id="KW-0028">Amino-acid biosynthesis</keyword>
<evidence type="ECO:0000313" key="6">
    <source>
        <dbReference type="EMBL" id="MFC5862398.1"/>
    </source>
</evidence>
<keyword evidence="2 3" id="KW-0560">Oxidoreductase</keyword>
<feature type="active site" description="Proton acceptor" evidence="3">
    <location>
        <position position="328"/>
    </location>
</feature>
<feature type="binding site" evidence="3">
    <location>
        <position position="418"/>
    </location>
    <ligand>
        <name>Zn(2+)</name>
        <dbReference type="ChEBI" id="CHEBI:29105"/>
    </ligand>
</feature>
<feature type="binding site" evidence="3">
    <location>
        <position position="413"/>
    </location>
    <ligand>
        <name>substrate</name>
    </ligand>
</feature>
<comment type="function">
    <text evidence="3">Catalyzes the sequential NAD-dependent oxidations of L-histidinol to L-histidinaldehyde and then to L-histidine.</text>
</comment>
<dbReference type="Pfam" id="PF00815">
    <property type="entry name" value="Histidinol_dh"/>
    <property type="match status" value="1"/>
</dbReference>
<organism evidence="6 7">
    <name type="scientific">Acidicapsa dinghuensis</name>
    <dbReference type="NCBI Taxonomy" id="2218256"/>
    <lineage>
        <taxon>Bacteria</taxon>
        <taxon>Pseudomonadati</taxon>
        <taxon>Acidobacteriota</taxon>
        <taxon>Terriglobia</taxon>
        <taxon>Terriglobales</taxon>
        <taxon>Acidobacteriaceae</taxon>
        <taxon>Acidicapsa</taxon>
    </lineage>
</organism>
<dbReference type="PANTHER" id="PTHR21256:SF2">
    <property type="entry name" value="HISTIDINE BIOSYNTHESIS TRIFUNCTIONAL PROTEIN"/>
    <property type="match status" value="1"/>
</dbReference>
<feature type="binding site" evidence="3">
    <location>
        <position position="329"/>
    </location>
    <ligand>
        <name>substrate</name>
    </ligand>
</feature>
<dbReference type="Gene3D" id="1.20.5.1300">
    <property type="match status" value="1"/>
</dbReference>
<feature type="binding site" evidence="3">
    <location>
        <position position="242"/>
    </location>
    <ligand>
        <name>substrate</name>
    </ligand>
</feature>
<name>A0ABW1EE79_9BACT</name>
<dbReference type="PIRSF" id="PIRSF000099">
    <property type="entry name" value="Histidinol_dh"/>
    <property type="match status" value="1"/>
</dbReference>
<feature type="binding site" evidence="3">
    <location>
        <position position="266"/>
    </location>
    <ligand>
        <name>substrate</name>
    </ligand>
</feature>
<dbReference type="EC" id="1.1.1.23" evidence="3"/>
<dbReference type="CDD" id="cd06572">
    <property type="entry name" value="Histidinol_dh"/>
    <property type="match status" value="1"/>
</dbReference>
<keyword evidence="3" id="KW-0368">Histidine biosynthesis</keyword>
<reference evidence="7" key="1">
    <citation type="journal article" date="2019" name="Int. J. Syst. Evol. Microbiol.">
        <title>The Global Catalogue of Microorganisms (GCM) 10K type strain sequencing project: providing services to taxonomists for standard genome sequencing and annotation.</title>
        <authorList>
            <consortium name="The Broad Institute Genomics Platform"/>
            <consortium name="The Broad Institute Genome Sequencing Center for Infectious Disease"/>
            <person name="Wu L."/>
            <person name="Ma J."/>
        </authorList>
    </citation>
    <scope>NUCLEOTIDE SEQUENCE [LARGE SCALE GENOMIC DNA]</scope>
    <source>
        <strain evidence="7">JCM 4087</strain>
    </source>
</reference>
<feature type="active site" description="Proton acceptor" evidence="3">
    <location>
        <position position="329"/>
    </location>
</feature>
<feature type="binding site" evidence="3">
    <location>
        <position position="263"/>
    </location>
    <ligand>
        <name>Zn(2+)</name>
        <dbReference type="ChEBI" id="CHEBI:29105"/>
    </ligand>
</feature>
<keyword evidence="3" id="KW-0520">NAD</keyword>
<protein>
    <recommendedName>
        <fullName evidence="3">Histidinol dehydrogenase</fullName>
        <shortName evidence="3">HDH</shortName>
        <ecNumber evidence="3">1.1.1.23</ecNumber>
    </recommendedName>
</protein>
<comment type="cofactor">
    <cofactor evidence="3">
        <name>Zn(2+)</name>
        <dbReference type="ChEBI" id="CHEBI:29105"/>
    </cofactor>
    <text evidence="3">Binds 1 zinc ion per subunit.</text>
</comment>
<proteinExistence type="inferred from homology"/>
<evidence type="ECO:0000313" key="7">
    <source>
        <dbReference type="Proteomes" id="UP001596091"/>
    </source>
</evidence>
<accession>A0ABW1EE79</accession>
<dbReference type="SUPFAM" id="SSF53720">
    <property type="entry name" value="ALDH-like"/>
    <property type="match status" value="1"/>
</dbReference>